<dbReference type="Gene3D" id="3.30.750.24">
    <property type="entry name" value="STAS domain"/>
    <property type="match status" value="1"/>
</dbReference>
<dbReference type="Proteomes" id="UP000253303">
    <property type="component" value="Unassembled WGS sequence"/>
</dbReference>
<evidence type="ECO:0000313" key="2">
    <source>
        <dbReference type="EMBL" id="RBQ11631.1"/>
    </source>
</evidence>
<dbReference type="RefSeq" id="WP_113986946.1">
    <property type="nucleotide sequence ID" value="NZ_QMEY01000059.1"/>
</dbReference>
<comment type="caution">
    <text evidence="2">The sequence shown here is derived from an EMBL/GenBank/DDBJ whole genome shotgun (WGS) entry which is preliminary data.</text>
</comment>
<feature type="domain" description="STAS" evidence="1">
    <location>
        <begin position="1"/>
        <end position="51"/>
    </location>
</feature>
<dbReference type="EMBL" id="QMEY01000059">
    <property type="protein sequence ID" value="RBQ11631.1"/>
    <property type="molecule type" value="Genomic_DNA"/>
</dbReference>
<protein>
    <recommendedName>
        <fullName evidence="1">STAS domain-containing protein</fullName>
    </recommendedName>
</protein>
<dbReference type="OrthoDB" id="116243at2"/>
<proteinExistence type="predicted"/>
<dbReference type="PROSITE" id="PS50801">
    <property type="entry name" value="STAS"/>
    <property type="match status" value="1"/>
</dbReference>
<evidence type="ECO:0000259" key="1">
    <source>
        <dbReference type="PROSITE" id="PS50801"/>
    </source>
</evidence>
<dbReference type="InterPro" id="IPR058548">
    <property type="entry name" value="MlaB-like_STAS"/>
</dbReference>
<gene>
    <name evidence="2" type="ORF">DP939_45020</name>
</gene>
<dbReference type="SUPFAM" id="SSF52091">
    <property type="entry name" value="SpoIIaa-like"/>
    <property type="match status" value="1"/>
</dbReference>
<name>A0A366LCM5_9ACTN</name>
<dbReference type="CDD" id="cd07043">
    <property type="entry name" value="STAS_anti-anti-sigma_factors"/>
    <property type="match status" value="1"/>
</dbReference>
<reference evidence="2 3" key="1">
    <citation type="submission" date="2018-06" db="EMBL/GenBank/DDBJ databases">
        <title>Sphaerisporangium craniellae sp. nov., isolated from a marine sponge in the South China Sea.</title>
        <authorList>
            <person name="Li L."/>
        </authorList>
    </citation>
    <scope>NUCLEOTIDE SEQUENCE [LARGE SCALE GENOMIC DNA]</scope>
    <source>
        <strain evidence="2 3">LHW63015</strain>
    </source>
</reference>
<evidence type="ECO:0000313" key="3">
    <source>
        <dbReference type="Proteomes" id="UP000253303"/>
    </source>
</evidence>
<keyword evidence="3" id="KW-1185">Reference proteome</keyword>
<organism evidence="2 3">
    <name type="scientific">Spongiactinospora rosea</name>
    <dbReference type="NCBI Taxonomy" id="2248750"/>
    <lineage>
        <taxon>Bacteria</taxon>
        <taxon>Bacillati</taxon>
        <taxon>Actinomycetota</taxon>
        <taxon>Actinomycetes</taxon>
        <taxon>Streptosporangiales</taxon>
        <taxon>Streptosporangiaceae</taxon>
        <taxon>Spongiactinospora</taxon>
    </lineage>
</organism>
<sequence>MDLAGLSFCDSSGLEALLAAQRKITAAGGTMELARVPAGVKRMLRLAGLADVFTILRRPRVVVRWARPIRCAPLPPGGIRMRDHLEVSEARAAVAPSSLGTSISTPPRAVGWAARDERLPVDRCTGELPFWISARLPSRTP</sequence>
<dbReference type="AlphaFoldDB" id="A0A366LCM5"/>
<dbReference type="Pfam" id="PF13466">
    <property type="entry name" value="STAS_2"/>
    <property type="match status" value="1"/>
</dbReference>
<accession>A0A366LCM5</accession>
<dbReference type="InterPro" id="IPR036513">
    <property type="entry name" value="STAS_dom_sf"/>
</dbReference>
<dbReference type="InterPro" id="IPR002645">
    <property type="entry name" value="STAS_dom"/>
</dbReference>